<evidence type="ECO:0000313" key="11">
    <source>
        <dbReference type="Proteomes" id="UP000600449"/>
    </source>
</evidence>
<dbReference type="SUPFAM" id="SSF161098">
    <property type="entry name" value="MetI-like"/>
    <property type="match status" value="1"/>
</dbReference>
<feature type="transmembrane region" description="Helical" evidence="8">
    <location>
        <begin position="20"/>
        <end position="45"/>
    </location>
</feature>
<feature type="domain" description="ABC transmembrane type-1" evidence="9">
    <location>
        <begin position="93"/>
        <end position="299"/>
    </location>
</feature>
<evidence type="ECO:0000256" key="1">
    <source>
        <dbReference type="ARBA" id="ARBA00004651"/>
    </source>
</evidence>
<evidence type="ECO:0000256" key="7">
    <source>
        <dbReference type="ARBA" id="ARBA00023136"/>
    </source>
</evidence>
<dbReference type="PANTHER" id="PTHR42929">
    <property type="entry name" value="INNER MEMBRANE ABC TRANSPORTER PERMEASE PROTEIN YDCU-RELATED-RELATED"/>
    <property type="match status" value="1"/>
</dbReference>
<keyword evidence="6 8" id="KW-1133">Transmembrane helix</keyword>
<feature type="transmembrane region" description="Helical" evidence="8">
    <location>
        <begin position="156"/>
        <end position="174"/>
    </location>
</feature>
<keyword evidence="3 8" id="KW-0813">Transport</keyword>
<keyword evidence="11" id="KW-1185">Reference proteome</keyword>
<keyword evidence="7 8" id="KW-0472">Membrane</keyword>
<feature type="transmembrane region" description="Helical" evidence="8">
    <location>
        <begin position="278"/>
        <end position="299"/>
    </location>
</feature>
<feature type="transmembrane region" description="Helical" evidence="8">
    <location>
        <begin position="180"/>
        <end position="201"/>
    </location>
</feature>
<name>A0A917V1U1_9HYPH</name>
<feature type="transmembrane region" description="Helical" evidence="8">
    <location>
        <begin position="65"/>
        <end position="85"/>
    </location>
</feature>
<evidence type="ECO:0000256" key="5">
    <source>
        <dbReference type="ARBA" id="ARBA00022692"/>
    </source>
</evidence>
<accession>A0A917V1U1</accession>
<comment type="subcellular location">
    <subcellularLocation>
        <location evidence="1 8">Cell membrane</location>
        <topology evidence="1 8">Multi-pass membrane protein</topology>
    </subcellularLocation>
</comment>
<gene>
    <name evidence="10" type="primary">potH</name>
    <name evidence="10" type="ORF">GCM10011322_06620</name>
</gene>
<evidence type="ECO:0000256" key="6">
    <source>
        <dbReference type="ARBA" id="ARBA00022989"/>
    </source>
</evidence>
<dbReference type="AlphaFoldDB" id="A0A917V1U1"/>
<dbReference type="Pfam" id="PF00528">
    <property type="entry name" value="BPD_transp_1"/>
    <property type="match status" value="1"/>
</dbReference>
<dbReference type="InterPro" id="IPR035906">
    <property type="entry name" value="MetI-like_sf"/>
</dbReference>
<reference evidence="10 11" key="1">
    <citation type="journal article" date="2014" name="Int. J. Syst. Evol. Microbiol.">
        <title>Complete genome sequence of Corynebacterium casei LMG S-19264T (=DSM 44701T), isolated from a smear-ripened cheese.</title>
        <authorList>
            <consortium name="US DOE Joint Genome Institute (JGI-PGF)"/>
            <person name="Walter F."/>
            <person name="Albersmeier A."/>
            <person name="Kalinowski J."/>
            <person name="Ruckert C."/>
        </authorList>
    </citation>
    <scope>NUCLEOTIDE SEQUENCE [LARGE SCALE GENOMIC DNA]</scope>
    <source>
        <strain evidence="10 11">CGMCC 1.9161</strain>
    </source>
</reference>
<dbReference type="GO" id="GO:0005886">
    <property type="term" value="C:plasma membrane"/>
    <property type="evidence" value="ECO:0007669"/>
    <property type="project" value="UniProtKB-SubCell"/>
</dbReference>
<dbReference type="Gene3D" id="1.10.3720.10">
    <property type="entry name" value="MetI-like"/>
    <property type="match status" value="1"/>
</dbReference>
<sequence length="311" mass="33993">MARHTLRRDEPRRRGLGRKLVIGAPYLWLGAFFALPVLIVLKIALSYPELAQPPYGPTLDLAGGWAGFVAFLGELSFDNFAFIASDDLYVAALGSSLRIAASSTLMLLLVGYPIAYAMAKAPDGLRGILVAAVILPFWTSFLIRVYAWIGILRPEGLLNGFLVSIGVIDAPLTILNTEIAVHIGIVYTYLPFMVLPLYATLERMDDTLIEAAQDLGSTPLKAFWTITVPLSWPGIVAGSLLCFIPAVGEFVIPDLLGGSDTLMIGRILWSEFFSNRDWPLASAVAIVMLVVLVVPIVLFREAEARRMEESR</sequence>
<dbReference type="Proteomes" id="UP000600449">
    <property type="component" value="Unassembled WGS sequence"/>
</dbReference>
<evidence type="ECO:0000256" key="8">
    <source>
        <dbReference type="RuleBase" id="RU363032"/>
    </source>
</evidence>
<proteinExistence type="inferred from homology"/>
<evidence type="ECO:0000259" key="9">
    <source>
        <dbReference type="PROSITE" id="PS50928"/>
    </source>
</evidence>
<evidence type="ECO:0000313" key="10">
    <source>
        <dbReference type="EMBL" id="GGK22609.1"/>
    </source>
</evidence>
<feature type="transmembrane region" description="Helical" evidence="8">
    <location>
        <begin position="125"/>
        <end position="149"/>
    </location>
</feature>
<organism evidence="10 11">
    <name type="scientific">Salinarimonas ramus</name>
    <dbReference type="NCBI Taxonomy" id="690164"/>
    <lineage>
        <taxon>Bacteria</taxon>
        <taxon>Pseudomonadati</taxon>
        <taxon>Pseudomonadota</taxon>
        <taxon>Alphaproteobacteria</taxon>
        <taxon>Hyphomicrobiales</taxon>
        <taxon>Salinarimonadaceae</taxon>
        <taxon>Salinarimonas</taxon>
    </lineage>
</organism>
<dbReference type="PROSITE" id="PS50928">
    <property type="entry name" value="ABC_TM1"/>
    <property type="match status" value="1"/>
</dbReference>
<dbReference type="EMBL" id="BMMF01000002">
    <property type="protein sequence ID" value="GGK22609.1"/>
    <property type="molecule type" value="Genomic_DNA"/>
</dbReference>
<dbReference type="CDD" id="cd06261">
    <property type="entry name" value="TM_PBP2"/>
    <property type="match status" value="1"/>
</dbReference>
<feature type="transmembrane region" description="Helical" evidence="8">
    <location>
        <begin position="97"/>
        <end position="119"/>
    </location>
</feature>
<feature type="transmembrane region" description="Helical" evidence="8">
    <location>
        <begin position="222"/>
        <end position="247"/>
    </location>
</feature>
<dbReference type="RefSeq" id="WP_188909558.1">
    <property type="nucleotide sequence ID" value="NZ_BMMF01000002.1"/>
</dbReference>
<dbReference type="GO" id="GO:0055085">
    <property type="term" value="P:transmembrane transport"/>
    <property type="evidence" value="ECO:0007669"/>
    <property type="project" value="InterPro"/>
</dbReference>
<comment type="similarity">
    <text evidence="2">Belongs to the binding-protein-dependent transport system permease family. CysTW subfamily.</text>
</comment>
<evidence type="ECO:0000256" key="2">
    <source>
        <dbReference type="ARBA" id="ARBA00007069"/>
    </source>
</evidence>
<protein>
    <submittedName>
        <fullName evidence="10">Putrescine ABC transporter permease</fullName>
    </submittedName>
</protein>
<dbReference type="PANTHER" id="PTHR42929:SF3">
    <property type="entry name" value="PUTRESCINE TRANSPORT SYSTEM PERMEASE PROTEIN POTH"/>
    <property type="match status" value="1"/>
</dbReference>
<keyword evidence="4" id="KW-1003">Cell membrane</keyword>
<dbReference type="InterPro" id="IPR000515">
    <property type="entry name" value="MetI-like"/>
</dbReference>
<evidence type="ECO:0000256" key="4">
    <source>
        <dbReference type="ARBA" id="ARBA00022475"/>
    </source>
</evidence>
<comment type="caution">
    <text evidence="10">The sequence shown here is derived from an EMBL/GenBank/DDBJ whole genome shotgun (WGS) entry which is preliminary data.</text>
</comment>
<keyword evidence="5 8" id="KW-0812">Transmembrane</keyword>
<evidence type="ECO:0000256" key="3">
    <source>
        <dbReference type="ARBA" id="ARBA00022448"/>
    </source>
</evidence>